<accession>M2RPA0</accession>
<keyword evidence="3" id="KW-0238">DNA-binding</keyword>
<sequence length="681" mass="75230">MPIPASLAADERMLLLDREDVAVGLNGLTSKRDILMDPDLPSDPSKWISVHMRATGVESAPDPNAPTPVAHPPSQDTLAVWLPKDRAMVRRIVEVYFTRLNIHRPVFDRDDFEQMLDKLYKEEVVLHDPGLICSIYLILALGTLSELSHRVTTLEKGGGQVPTSPSMLSSLLKQPDWPHHEEFFQRALIIKPELRVTVSSLQALSLLHWYLYTERPGRTLWRMVGSLVRLAIELGLHHDPTSQGDVFSPKECRLRINLWSIVLLHDRGTSILLGRPLAIAPSDSNTPRPKRLAGGSDISEHFVLSAPIMEIQADIINSLYAPTLQTGDTILRHAERITKSIKEFRKNLPDGYQWYFGGTDEWSLEKRKDLLEGITEDAGLTLLKIGITRILLLRALFSSKELPEPLRSAALADAVITSHNVIVVHNQLIRFPDITFFVAPSPLHISAMVILYAHICQRCFLEQQVALEDVWMALDMLPSFRWRWERKDLTGGHPMIEQLAESIFRVNLHQVAPTAVPVLQSEREWSLALNNGSQKSPRGGRGGPQAMTTPTSSYSGPSTPYGGYASSTSGHSTNMTASPATPVTEQKLVDVPSSFFYPGYPETLRVAANAVAAAAAQGNGGNTNFNELLAAAAAAHPVGTLGYHPSQETYMLEEKDTGGSASAMQMWHGVQGGQYPPPRQA</sequence>
<evidence type="ECO:0000256" key="4">
    <source>
        <dbReference type="ARBA" id="ARBA00023242"/>
    </source>
</evidence>
<gene>
    <name evidence="7" type="ORF">CERSUDRAFT_102705</name>
</gene>
<dbReference type="GO" id="GO:0008270">
    <property type="term" value="F:zinc ion binding"/>
    <property type="evidence" value="ECO:0007669"/>
    <property type="project" value="InterPro"/>
</dbReference>
<feature type="compositionally biased region" description="Low complexity" evidence="5">
    <location>
        <begin position="548"/>
        <end position="567"/>
    </location>
</feature>
<dbReference type="SMART" id="SM00906">
    <property type="entry name" value="Fungal_trans"/>
    <property type="match status" value="1"/>
</dbReference>
<name>M2RPA0_CERS8</name>
<proteinExistence type="predicted"/>
<dbReference type="InterPro" id="IPR050987">
    <property type="entry name" value="AtrR-like"/>
</dbReference>
<evidence type="ECO:0000313" key="8">
    <source>
        <dbReference type="Proteomes" id="UP000016930"/>
    </source>
</evidence>
<reference evidence="7 8" key="1">
    <citation type="journal article" date="2012" name="Proc. Natl. Acad. Sci. U.S.A.">
        <title>Comparative genomics of Ceriporiopsis subvermispora and Phanerochaete chrysosporium provide insight into selective ligninolysis.</title>
        <authorList>
            <person name="Fernandez-Fueyo E."/>
            <person name="Ruiz-Duenas F.J."/>
            <person name="Ferreira P."/>
            <person name="Floudas D."/>
            <person name="Hibbett D.S."/>
            <person name="Canessa P."/>
            <person name="Larrondo L.F."/>
            <person name="James T.Y."/>
            <person name="Seelenfreund D."/>
            <person name="Lobos S."/>
            <person name="Polanco R."/>
            <person name="Tello M."/>
            <person name="Honda Y."/>
            <person name="Watanabe T."/>
            <person name="Watanabe T."/>
            <person name="Ryu J.S."/>
            <person name="Kubicek C.P."/>
            <person name="Schmoll M."/>
            <person name="Gaskell J."/>
            <person name="Hammel K.E."/>
            <person name="St John F.J."/>
            <person name="Vanden Wymelenberg A."/>
            <person name="Sabat G."/>
            <person name="Splinter BonDurant S."/>
            <person name="Syed K."/>
            <person name="Yadav J.S."/>
            <person name="Doddapaneni H."/>
            <person name="Subramanian V."/>
            <person name="Lavin J.L."/>
            <person name="Oguiza J.A."/>
            <person name="Perez G."/>
            <person name="Pisabarro A.G."/>
            <person name="Ramirez L."/>
            <person name="Santoyo F."/>
            <person name="Master E."/>
            <person name="Coutinho P.M."/>
            <person name="Henrissat B."/>
            <person name="Lombard V."/>
            <person name="Magnuson J.K."/>
            <person name="Kuees U."/>
            <person name="Hori C."/>
            <person name="Igarashi K."/>
            <person name="Samejima M."/>
            <person name="Held B.W."/>
            <person name="Barry K.W."/>
            <person name="LaButti K.M."/>
            <person name="Lapidus A."/>
            <person name="Lindquist E.A."/>
            <person name="Lucas S.M."/>
            <person name="Riley R."/>
            <person name="Salamov A.A."/>
            <person name="Hoffmeister D."/>
            <person name="Schwenk D."/>
            <person name="Hadar Y."/>
            <person name="Yarden O."/>
            <person name="de Vries R.P."/>
            <person name="Wiebenga A."/>
            <person name="Stenlid J."/>
            <person name="Eastwood D."/>
            <person name="Grigoriev I.V."/>
            <person name="Berka R.M."/>
            <person name="Blanchette R.A."/>
            <person name="Kersten P."/>
            <person name="Martinez A.T."/>
            <person name="Vicuna R."/>
            <person name="Cullen D."/>
        </authorList>
    </citation>
    <scope>NUCLEOTIDE SEQUENCE [LARGE SCALE GENOMIC DNA]</scope>
    <source>
        <strain evidence="7 8">B</strain>
    </source>
</reference>
<dbReference type="GO" id="GO:0006351">
    <property type="term" value="P:DNA-templated transcription"/>
    <property type="evidence" value="ECO:0007669"/>
    <property type="project" value="InterPro"/>
</dbReference>
<evidence type="ECO:0000256" key="1">
    <source>
        <dbReference type="ARBA" id="ARBA00004123"/>
    </source>
</evidence>
<evidence type="ECO:0000256" key="3">
    <source>
        <dbReference type="ARBA" id="ARBA00023125"/>
    </source>
</evidence>
<keyword evidence="8" id="KW-1185">Reference proteome</keyword>
<dbReference type="GO" id="GO:0003677">
    <property type="term" value="F:DNA binding"/>
    <property type="evidence" value="ECO:0007669"/>
    <property type="project" value="UniProtKB-KW"/>
</dbReference>
<feature type="region of interest" description="Disordered" evidence="5">
    <location>
        <begin position="529"/>
        <end position="579"/>
    </location>
</feature>
<comment type="subcellular location">
    <subcellularLocation>
        <location evidence="1">Nucleus</location>
    </subcellularLocation>
</comment>
<evidence type="ECO:0000259" key="6">
    <source>
        <dbReference type="SMART" id="SM00906"/>
    </source>
</evidence>
<dbReference type="HOGENOM" id="CLU_008026_1_0_1"/>
<dbReference type="EMBL" id="KB445792">
    <property type="protein sequence ID" value="EMD40277.1"/>
    <property type="molecule type" value="Genomic_DNA"/>
</dbReference>
<dbReference type="PANTHER" id="PTHR46910">
    <property type="entry name" value="TRANSCRIPTION FACTOR PDR1"/>
    <property type="match status" value="1"/>
</dbReference>
<dbReference type="AlphaFoldDB" id="M2RPA0"/>
<dbReference type="Pfam" id="PF04082">
    <property type="entry name" value="Fungal_trans"/>
    <property type="match status" value="1"/>
</dbReference>
<feature type="domain" description="Xylanolytic transcriptional activator regulatory" evidence="6">
    <location>
        <begin position="220"/>
        <end position="295"/>
    </location>
</feature>
<feature type="compositionally biased region" description="Polar residues" evidence="5">
    <location>
        <begin position="568"/>
        <end position="579"/>
    </location>
</feature>
<keyword evidence="4" id="KW-0539">Nucleus</keyword>
<evidence type="ECO:0000313" key="7">
    <source>
        <dbReference type="EMBL" id="EMD40277.1"/>
    </source>
</evidence>
<dbReference type="Proteomes" id="UP000016930">
    <property type="component" value="Unassembled WGS sequence"/>
</dbReference>
<organism evidence="7 8">
    <name type="scientific">Ceriporiopsis subvermispora (strain B)</name>
    <name type="common">White-rot fungus</name>
    <name type="synonym">Gelatoporia subvermispora</name>
    <dbReference type="NCBI Taxonomy" id="914234"/>
    <lineage>
        <taxon>Eukaryota</taxon>
        <taxon>Fungi</taxon>
        <taxon>Dikarya</taxon>
        <taxon>Basidiomycota</taxon>
        <taxon>Agaricomycotina</taxon>
        <taxon>Agaricomycetes</taxon>
        <taxon>Polyporales</taxon>
        <taxon>Gelatoporiaceae</taxon>
        <taxon>Gelatoporia</taxon>
    </lineage>
</organism>
<dbReference type="STRING" id="914234.M2RPA0"/>
<evidence type="ECO:0000256" key="2">
    <source>
        <dbReference type="ARBA" id="ARBA00022723"/>
    </source>
</evidence>
<dbReference type="GO" id="GO:0005634">
    <property type="term" value="C:nucleus"/>
    <property type="evidence" value="ECO:0007669"/>
    <property type="project" value="UniProtKB-SubCell"/>
</dbReference>
<keyword evidence="2" id="KW-0479">Metal-binding</keyword>
<dbReference type="CDD" id="cd12148">
    <property type="entry name" value="fungal_TF_MHR"/>
    <property type="match status" value="1"/>
</dbReference>
<protein>
    <recommendedName>
        <fullName evidence="6">Xylanolytic transcriptional activator regulatory domain-containing protein</fullName>
    </recommendedName>
</protein>
<dbReference type="GO" id="GO:0003700">
    <property type="term" value="F:DNA-binding transcription factor activity"/>
    <property type="evidence" value="ECO:0007669"/>
    <property type="project" value="InterPro"/>
</dbReference>
<dbReference type="InterPro" id="IPR007219">
    <property type="entry name" value="XnlR_reg_dom"/>
</dbReference>
<dbReference type="PANTHER" id="PTHR46910:SF3">
    <property type="entry name" value="HALOTOLERANCE PROTEIN 9-RELATED"/>
    <property type="match status" value="1"/>
</dbReference>
<evidence type="ECO:0000256" key="5">
    <source>
        <dbReference type="SAM" id="MobiDB-lite"/>
    </source>
</evidence>
<dbReference type="OrthoDB" id="4064873at2759"/>